<comment type="subcellular location">
    <subcellularLocation>
        <location evidence="1">Cell membrane</location>
    </subcellularLocation>
</comment>
<evidence type="ECO:0000256" key="6">
    <source>
        <dbReference type="ARBA" id="ARBA00022840"/>
    </source>
</evidence>
<comment type="caution">
    <text evidence="10">The sequence shown here is derived from an EMBL/GenBank/DDBJ whole genome shotgun (WGS) entry which is preliminary data.</text>
</comment>
<keyword evidence="6 10" id="KW-0067">ATP-binding</keyword>
<name>A0A562WGY3_9ACTN</name>
<feature type="domain" description="ABC transporter" evidence="9">
    <location>
        <begin position="324"/>
        <end position="557"/>
    </location>
</feature>
<dbReference type="GO" id="GO:0005524">
    <property type="term" value="F:ATP binding"/>
    <property type="evidence" value="ECO:0007669"/>
    <property type="project" value="UniProtKB-KW"/>
</dbReference>
<dbReference type="PANTHER" id="PTHR43553:SF24">
    <property type="entry name" value="ENERGY-COUPLING FACTOR TRANSPORTER ATP-BINDING PROTEIN ECFA1"/>
    <property type="match status" value="1"/>
</dbReference>
<protein>
    <submittedName>
        <fullName evidence="10">Biotin transport system ATP-binding protein/energy-coupling factor transport system ATP-binding protein</fullName>
    </submittedName>
</protein>
<evidence type="ECO:0000256" key="3">
    <source>
        <dbReference type="ARBA" id="ARBA00022448"/>
    </source>
</evidence>
<dbReference type="InterPro" id="IPR003439">
    <property type="entry name" value="ABC_transporter-like_ATP-bd"/>
</dbReference>
<dbReference type="RefSeq" id="WP_186499862.1">
    <property type="nucleotide sequence ID" value="NZ_AP023438.1"/>
</dbReference>
<dbReference type="SUPFAM" id="SSF52540">
    <property type="entry name" value="P-loop containing nucleoside triphosphate hydrolases"/>
    <property type="match status" value="2"/>
</dbReference>
<dbReference type="FunFam" id="3.40.50.300:FF:000224">
    <property type="entry name" value="Energy-coupling factor transporter ATP-binding protein EcfA"/>
    <property type="match status" value="2"/>
</dbReference>
<dbReference type="InterPro" id="IPR015856">
    <property type="entry name" value="ABC_transpr_CbiO/EcfA_su"/>
</dbReference>
<dbReference type="Pfam" id="PF00005">
    <property type="entry name" value="ABC_tran"/>
    <property type="match status" value="2"/>
</dbReference>
<evidence type="ECO:0000259" key="9">
    <source>
        <dbReference type="PROSITE" id="PS50893"/>
    </source>
</evidence>
<organism evidence="10 11">
    <name type="scientific">Micromonospora sagamiensis</name>
    <dbReference type="NCBI Taxonomy" id="47875"/>
    <lineage>
        <taxon>Bacteria</taxon>
        <taxon>Bacillati</taxon>
        <taxon>Actinomycetota</taxon>
        <taxon>Actinomycetes</taxon>
        <taxon>Micromonosporales</taxon>
        <taxon>Micromonosporaceae</taxon>
        <taxon>Micromonospora</taxon>
    </lineage>
</organism>
<dbReference type="GO" id="GO:0043190">
    <property type="term" value="C:ATP-binding cassette (ABC) transporter complex"/>
    <property type="evidence" value="ECO:0007669"/>
    <property type="project" value="TreeGrafter"/>
</dbReference>
<evidence type="ECO:0000256" key="2">
    <source>
        <dbReference type="ARBA" id="ARBA00005417"/>
    </source>
</evidence>
<dbReference type="GO" id="GO:0016887">
    <property type="term" value="F:ATP hydrolysis activity"/>
    <property type="evidence" value="ECO:0007669"/>
    <property type="project" value="InterPro"/>
</dbReference>
<gene>
    <name evidence="10" type="ORF">JD81_03037</name>
</gene>
<comment type="similarity">
    <text evidence="2">Belongs to the ABC transporter superfamily.</text>
</comment>
<dbReference type="CDD" id="cd03225">
    <property type="entry name" value="ABC_cobalt_CbiO_domain1"/>
    <property type="match status" value="2"/>
</dbReference>
<evidence type="ECO:0000256" key="8">
    <source>
        <dbReference type="ARBA" id="ARBA00023136"/>
    </source>
</evidence>
<dbReference type="InterPro" id="IPR027417">
    <property type="entry name" value="P-loop_NTPase"/>
</dbReference>
<keyword evidence="5" id="KW-0547">Nucleotide-binding</keyword>
<keyword evidence="8" id="KW-0472">Membrane</keyword>
<evidence type="ECO:0000256" key="7">
    <source>
        <dbReference type="ARBA" id="ARBA00022967"/>
    </source>
</evidence>
<accession>A0A562WGY3</accession>
<dbReference type="InterPro" id="IPR017871">
    <property type="entry name" value="ABC_transporter-like_CS"/>
</dbReference>
<evidence type="ECO:0000256" key="1">
    <source>
        <dbReference type="ARBA" id="ARBA00004236"/>
    </source>
</evidence>
<evidence type="ECO:0000313" key="10">
    <source>
        <dbReference type="EMBL" id="TWJ29526.1"/>
    </source>
</evidence>
<reference evidence="10 11" key="1">
    <citation type="submission" date="2019-07" db="EMBL/GenBank/DDBJ databases">
        <title>R&amp;d 2014.</title>
        <authorList>
            <person name="Klenk H.-P."/>
        </authorList>
    </citation>
    <scope>NUCLEOTIDE SEQUENCE [LARGE SCALE GENOMIC DNA]</scope>
    <source>
        <strain evidence="10 11">DSM 43912</strain>
    </source>
</reference>
<keyword evidence="7" id="KW-1278">Translocase</keyword>
<dbReference type="InterPro" id="IPR003593">
    <property type="entry name" value="AAA+_ATPase"/>
</dbReference>
<feature type="domain" description="ABC transporter" evidence="9">
    <location>
        <begin position="22"/>
        <end position="262"/>
    </location>
</feature>
<dbReference type="InterPro" id="IPR050095">
    <property type="entry name" value="ECF_ABC_transporter_ATP-bd"/>
</dbReference>
<evidence type="ECO:0000256" key="5">
    <source>
        <dbReference type="ARBA" id="ARBA00022741"/>
    </source>
</evidence>
<dbReference type="Proteomes" id="UP000319728">
    <property type="component" value="Unassembled WGS sequence"/>
</dbReference>
<evidence type="ECO:0000256" key="4">
    <source>
        <dbReference type="ARBA" id="ARBA00022475"/>
    </source>
</evidence>
<evidence type="ECO:0000313" key="11">
    <source>
        <dbReference type="Proteomes" id="UP000319728"/>
    </source>
</evidence>
<dbReference type="GO" id="GO:0042626">
    <property type="term" value="F:ATPase-coupled transmembrane transporter activity"/>
    <property type="evidence" value="ECO:0007669"/>
    <property type="project" value="TreeGrafter"/>
</dbReference>
<keyword evidence="4" id="KW-1003">Cell membrane</keyword>
<dbReference type="AlphaFoldDB" id="A0A562WGY3"/>
<dbReference type="NCBIfam" id="NF010167">
    <property type="entry name" value="PRK13648.1"/>
    <property type="match status" value="2"/>
</dbReference>
<dbReference type="PROSITE" id="PS50893">
    <property type="entry name" value="ABC_TRANSPORTER_2"/>
    <property type="match status" value="2"/>
</dbReference>
<dbReference type="Gene3D" id="3.40.50.300">
    <property type="entry name" value="P-loop containing nucleotide triphosphate hydrolases"/>
    <property type="match status" value="2"/>
</dbReference>
<keyword evidence="3" id="KW-0813">Transport</keyword>
<dbReference type="EMBL" id="VLLP01000001">
    <property type="protein sequence ID" value="TWJ29526.1"/>
    <property type="molecule type" value="Genomic_DNA"/>
</dbReference>
<sequence length="586" mass="63136">MTARPLTRAPDAVPDGDPDVVLRADGVSFRYRSATDRQLTDVSFRIRRGERVAVMGATGAGKTTLAMMFNGLVPHHHDGEMHGYLTAVGLDTVEHDVVDLVRHVGLVMQDPESQITGRLALDDAAVGPANLGLPRAEVLDRARRALDAVGLADLADRDTGQMSGGQQQRLAIAGILAMTPEVLVLDEPTSELDPAGTAQVFVVVEQAAADRERTVVLVEHEPELVAQWADRLLVLHEGALVHDGPPAEFFAVPGRAEAVGLRPPQVTSVCHALHRAGRLPADRTAVTLDEAVALLADRRPATPRAHVGARTPEPAVPADAAVVIEATDLGHRYPSGVQALSGLDVRIREGEFVALLGRNGAGKTTFARHLNGLLRPTAGQLRVDGRPTADRSVSDLATDVGYVFQNPDHQIFAPTVRDEVAFGLRNAGWTDDRVEERVREVLDLVGMRAHLDHHPFRLGKGQRQRLAVAGVLALEPRILIVDEPTTGQDWRGARAIMDLVRELNRAGRTILMVTHDMPLVAEYAHRALVFDAGRLRADLPVADLFADDDLLAGAQLVAPQVTHLARGLGLPPVTTVDAFVDLWEDA</sequence>
<dbReference type="SMART" id="SM00382">
    <property type="entry name" value="AAA"/>
    <property type="match status" value="2"/>
</dbReference>
<dbReference type="PROSITE" id="PS00211">
    <property type="entry name" value="ABC_TRANSPORTER_1"/>
    <property type="match status" value="1"/>
</dbReference>
<proteinExistence type="inferred from homology"/>
<keyword evidence="11" id="KW-1185">Reference proteome</keyword>
<dbReference type="PANTHER" id="PTHR43553">
    <property type="entry name" value="HEAVY METAL TRANSPORTER"/>
    <property type="match status" value="1"/>
</dbReference>